<dbReference type="EMBL" id="MU154278">
    <property type="protein sequence ID" value="KAF9439445.1"/>
    <property type="molecule type" value="Genomic_DNA"/>
</dbReference>
<dbReference type="AlphaFoldDB" id="A0A9P5WX79"/>
<reference evidence="2" key="1">
    <citation type="submission" date="2020-11" db="EMBL/GenBank/DDBJ databases">
        <authorList>
            <consortium name="DOE Joint Genome Institute"/>
            <person name="Ahrendt S."/>
            <person name="Riley R."/>
            <person name="Andreopoulos W."/>
            <person name="Labutti K."/>
            <person name="Pangilinan J."/>
            <person name="Ruiz-Duenas F.J."/>
            <person name="Barrasa J.M."/>
            <person name="Sanchez-Garcia M."/>
            <person name="Camarero S."/>
            <person name="Miyauchi S."/>
            <person name="Serrano A."/>
            <person name="Linde D."/>
            <person name="Babiker R."/>
            <person name="Drula E."/>
            <person name="Ayuso-Fernandez I."/>
            <person name="Pacheco R."/>
            <person name="Padilla G."/>
            <person name="Ferreira P."/>
            <person name="Barriuso J."/>
            <person name="Kellner H."/>
            <person name="Castanera R."/>
            <person name="Alfaro M."/>
            <person name="Ramirez L."/>
            <person name="Pisabarro A.G."/>
            <person name="Kuo A."/>
            <person name="Tritt A."/>
            <person name="Lipzen A."/>
            <person name="He G."/>
            <person name="Yan M."/>
            <person name="Ng V."/>
            <person name="Cullen D."/>
            <person name="Martin F."/>
            <person name="Rosso M.-N."/>
            <person name="Henrissat B."/>
            <person name="Hibbett D."/>
            <person name="Martinez A.T."/>
            <person name="Grigoriev I.V."/>
        </authorList>
    </citation>
    <scope>NUCLEOTIDE SEQUENCE</scope>
    <source>
        <strain evidence="2">MF-IS2</strain>
    </source>
</reference>
<name>A0A9P5WX79_9AGAR</name>
<organism evidence="2 3">
    <name type="scientific">Macrolepiota fuliginosa MF-IS2</name>
    <dbReference type="NCBI Taxonomy" id="1400762"/>
    <lineage>
        <taxon>Eukaryota</taxon>
        <taxon>Fungi</taxon>
        <taxon>Dikarya</taxon>
        <taxon>Basidiomycota</taxon>
        <taxon>Agaricomycotina</taxon>
        <taxon>Agaricomycetes</taxon>
        <taxon>Agaricomycetidae</taxon>
        <taxon>Agaricales</taxon>
        <taxon>Agaricineae</taxon>
        <taxon>Agaricaceae</taxon>
        <taxon>Macrolepiota</taxon>
    </lineage>
</organism>
<sequence>MPKTNTAITWSLISKTLHSSLWPTILSADSSSSDISGAIVSIVSYLISVATVLVAIAGILLPSGLGNGPLIPTEFRLVNAEYIPDNSPLAYSTTPDRSQFTYGRRCYYSRGTSRTCPGNKSPDTLEIAPSLIEKFNSTPHGPFAMQYRRFYPTGKNSFILRNDIFAVEGLIVDMSPTYPGVGFWNQTLPKLPNGGTWSQDVLWLEPVTRCIDTNLTLDYYIMGDGINNPVDPTDLNITDHGGFFNLTHKNPTPNRDGQHVDLMQHAYVGAVLSNRYAMLALNITRRSSS</sequence>
<accession>A0A9P5WX79</accession>
<feature type="transmembrane region" description="Helical" evidence="1">
    <location>
        <begin position="35"/>
        <end position="61"/>
    </location>
</feature>
<feature type="non-terminal residue" evidence="2">
    <location>
        <position position="289"/>
    </location>
</feature>
<protein>
    <submittedName>
        <fullName evidence="2">Uncharacterized protein</fullName>
    </submittedName>
</protein>
<evidence type="ECO:0000256" key="1">
    <source>
        <dbReference type="SAM" id="Phobius"/>
    </source>
</evidence>
<keyword evidence="1" id="KW-0472">Membrane</keyword>
<keyword evidence="3" id="KW-1185">Reference proteome</keyword>
<evidence type="ECO:0000313" key="2">
    <source>
        <dbReference type="EMBL" id="KAF9439445.1"/>
    </source>
</evidence>
<dbReference type="OrthoDB" id="3034003at2759"/>
<keyword evidence="1" id="KW-0812">Transmembrane</keyword>
<dbReference type="Proteomes" id="UP000807342">
    <property type="component" value="Unassembled WGS sequence"/>
</dbReference>
<keyword evidence="1" id="KW-1133">Transmembrane helix</keyword>
<proteinExistence type="predicted"/>
<gene>
    <name evidence="2" type="ORF">P691DRAFT_837116</name>
</gene>
<comment type="caution">
    <text evidence="2">The sequence shown here is derived from an EMBL/GenBank/DDBJ whole genome shotgun (WGS) entry which is preliminary data.</text>
</comment>
<evidence type="ECO:0000313" key="3">
    <source>
        <dbReference type="Proteomes" id="UP000807342"/>
    </source>
</evidence>